<dbReference type="SUPFAM" id="SSF53300">
    <property type="entry name" value="vWA-like"/>
    <property type="match status" value="1"/>
</dbReference>
<name>A0A7V1PVU6_CALAY</name>
<dbReference type="EMBL" id="DRLD01000411">
    <property type="protein sequence ID" value="HED11895.1"/>
    <property type="molecule type" value="Genomic_DNA"/>
</dbReference>
<dbReference type="InterPro" id="IPR036465">
    <property type="entry name" value="vWFA_dom_sf"/>
</dbReference>
<dbReference type="PROSITE" id="PS50234">
    <property type="entry name" value="VWFA"/>
    <property type="match status" value="1"/>
</dbReference>
<dbReference type="AlphaFoldDB" id="A0A7V1PVU6"/>
<sequence>FLGQGTAAEAVESETHLFHILYPEWDYQKQAYKQDYCKLYPQRLPGDDASYYKNTIEKNRSLLMQLRKTFAQLNNNWMQVRRQVSGDFVDLDAVTDMFADIRARHTPSDKLYLSQRKRKKELAVLFLLDLSLSSDSYANGNRILDVEKQVSILFGELLDEYEIDFQIDGFYSKTRNNTAYITLKGFKESWQKARLRIGAAEAAGYTRIGTALRHATAILKKNNHRKKWLILLSDGKPNDYDRYEGRYGVEDIKQSIREMRMNGIHNFAFAIEEDARYYLPQMFGENHYNILTSPVELLHALTKLYDRIEHS</sequence>
<comment type="caution">
    <text evidence="2">The sequence shown here is derived from an EMBL/GenBank/DDBJ whole genome shotgun (WGS) entry which is preliminary data.</text>
</comment>
<feature type="domain" description="VWFA" evidence="1">
    <location>
        <begin position="123"/>
        <end position="308"/>
    </location>
</feature>
<dbReference type="PANTHER" id="PTHR41248">
    <property type="entry name" value="NORD PROTEIN"/>
    <property type="match status" value="1"/>
</dbReference>
<dbReference type="PANTHER" id="PTHR41248:SF1">
    <property type="entry name" value="NORD PROTEIN"/>
    <property type="match status" value="1"/>
</dbReference>
<evidence type="ECO:0000259" key="1">
    <source>
        <dbReference type="PROSITE" id="PS50234"/>
    </source>
</evidence>
<accession>A0A7V1PVU6</accession>
<reference evidence="2" key="1">
    <citation type="journal article" date="2020" name="mSystems">
        <title>Genome- and Community-Level Interaction Insights into Carbon Utilization and Element Cycling Functions of Hydrothermarchaeota in Hydrothermal Sediment.</title>
        <authorList>
            <person name="Zhou Z."/>
            <person name="Liu Y."/>
            <person name="Xu W."/>
            <person name="Pan J."/>
            <person name="Luo Z.H."/>
            <person name="Li M."/>
        </authorList>
    </citation>
    <scope>NUCLEOTIDE SEQUENCE [LARGE SCALE GENOMIC DNA]</scope>
    <source>
        <strain evidence="2">HyVt-456</strain>
    </source>
</reference>
<dbReference type="Proteomes" id="UP000886005">
    <property type="component" value="Unassembled WGS sequence"/>
</dbReference>
<dbReference type="InterPro" id="IPR051928">
    <property type="entry name" value="NorD/CobT"/>
</dbReference>
<evidence type="ECO:0000313" key="2">
    <source>
        <dbReference type="EMBL" id="HED11895.1"/>
    </source>
</evidence>
<dbReference type="InterPro" id="IPR002035">
    <property type="entry name" value="VWF_A"/>
</dbReference>
<feature type="non-terminal residue" evidence="2">
    <location>
        <position position="1"/>
    </location>
</feature>
<dbReference type="Pfam" id="PF00092">
    <property type="entry name" value="VWA"/>
    <property type="match status" value="1"/>
</dbReference>
<gene>
    <name evidence="2" type="ORF">ENJ10_14490</name>
</gene>
<dbReference type="Gene3D" id="3.40.50.410">
    <property type="entry name" value="von Willebrand factor, type A domain"/>
    <property type="match status" value="1"/>
</dbReference>
<protein>
    <submittedName>
        <fullName evidence="2">VWA domain-containing protein</fullName>
    </submittedName>
</protein>
<dbReference type="SMART" id="SM00327">
    <property type="entry name" value="VWA"/>
    <property type="match status" value="1"/>
</dbReference>
<organism evidence="2">
    <name type="scientific">Caldithrix abyssi</name>
    <dbReference type="NCBI Taxonomy" id="187145"/>
    <lineage>
        <taxon>Bacteria</taxon>
        <taxon>Pseudomonadati</taxon>
        <taxon>Calditrichota</taxon>
        <taxon>Calditrichia</taxon>
        <taxon>Calditrichales</taxon>
        <taxon>Calditrichaceae</taxon>
        <taxon>Caldithrix</taxon>
    </lineage>
</organism>
<proteinExistence type="predicted"/>